<sequence length="408" mass="46356">MPWLTTRPWPIQNWPHNRRASTHTQLHLCERQALACEALFMEWRALVQLTQNHPSSSTRPPSQKVPKVCMRMRTRAYPKCKVHPHMHDRDLKISWLVRRAHVRRGAELGQRCTCPQRGLDTENSFHGEKENWIPSNYWFGWDGMEEVTGTHPWKSDLLPRRGQGLRDICTWNRQNGTNRSHPVHLTSFAAGSEGTSSELLNSACSQVSERAKGPLPSGSFFSSHRITCGNPSKVIYICLQLCDWIKSTFSDVMIASTGCHFYPLATGLGQAWSRATSCHGDVWRWAQFPVIRLYNSSRRAPLQRRCFTPRERKRARSYEVLRGEGEQLASEGIARADGEGVVRQRPPVNGRWWVPRTRGIPRCTKREREIGGNEDGLLIDFEVWGSPSREVVHSKPPQAAAAAAAAAL</sequence>
<dbReference type="EMBL" id="AZIM01001378">
    <property type="protein sequence ID" value="ETE67147.1"/>
    <property type="molecule type" value="Genomic_DNA"/>
</dbReference>
<evidence type="ECO:0000313" key="2">
    <source>
        <dbReference type="Proteomes" id="UP000018936"/>
    </source>
</evidence>
<feature type="non-terminal residue" evidence="1">
    <location>
        <position position="1"/>
    </location>
</feature>
<dbReference type="AlphaFoldDB" id="V8NZX7"/>
<gene>
    <name evidence="1" type="ORF">L345_07064</name>
</gene>
<proteinExistence type="predicted"/>
<keyword evidence="2" id="KW-1185">Reference proteome</keyword>
<dbReference type="Proteomes" id="UP000018936">
    <property type="component" value="Unassembled WGS sequence"/>
</dbReference>
<evidence type="ECO:0000313" key="1">
    <source>
        <dbReference type="EMBL" id="ETE67147.1"/>
    </source>
</evidence>
<protein>
    <submittedName>
        <fullName evidence="1">Uncharacterized protein</fullName>
    </submittedName>
</protein>
<accession>V8NZX7</accession>
<reference evidence="1 2" key="1">
    <citation type="journal article" date="2013" name="Proc. Natl. Acad. Sci. U.S.A.">
        <title>The king cobra genome reveals dynamic gene evolution and adaptation in the snake venom system.</title>
        <authorList>
            <person name="Vonk F.J."/>
            <person name="Casewell N.R."/>
            <person name="Henkel C.V."/>
            <person name="Heimberg A.M."/>
            <person name="Jansen H.J."/>
            <person name="McCleary R.J."/>
            <person name="Kerkkamp H.M."/>
            <person name="Vos R.A."/>
            <person name="Guerreiro I."/>
            <person name="Calvete J.J."/>
            <person name="Wuster W."/>
            <person name="Woods A.E."/>
            <person name="Logan J.M."/>
            <person name="Harrison R.A."/>
            <person name="Castoe T.A."/>
            <person name="de Koning A.P."/>
            <person name="Pollock D.D."/>
            <person name="Yandell M."/>
            <person name="Calderon D."/>
            <person name="Renjifo C."/>
            <person name="Currier R.B."/>
            <person name="Salgado D."/>
            <person name="Pla D."/>
            <person name="Sanz L."/>
            <person name="Hyder A.S."/>
            <person name="Ribeiro J.M."/>
            <person name="Arntzen J.W."/>
            <person name="van den Thillart G.E."/>
            <person name="Boetzer M."/>
            <person name="Pirovano W."/>
            <person name="Dirks R.P."/>
            <person name="Spaink H.P."/>
            <person name="Duboule D."/>
            <person name="McGlinn E."/>
            <person name="Kini R.M."/>
            <person name="Richardson M.K."/>
        </authorList>
    </citation>
    <scope>NUCLEOTIDE SEQUENCE</scope>
    <source>
        <tissue evidence="1">Blood</tissue>
    </source>
</reference>
<name>V8NZX7_OPHHA</name>
<organism evidence="1 2">
    <name type="scientific">Ophiophagus hannah</name>
    <name type="common">King cobra</name>
    <name type="synonym">Naja hannah</name>
    <dbReference type="NCBI Taxonomy" id="8665"/>
    <lineage>
        <taxon>Eukaryota</taxon>
        <taxon>Metazoa</taxon>
        <taxon>Chordata</taxon>
        <taxon>Craniata</taxon>
        <taxon>Vertebrata</taxon>
        <taxon>Euteleostomi</taxon>
        <taxon>Lepidosauria</taxon>
        <taxon>Squamata</taxon>
        <taxon>Bifurcata</taxon>
        <taxon>Unidentata</taxon>
        <taxon>Episquamata</taxon>
        <taxon>Toxicofera</taxon>
        <taxon>Serpentes</taxon>
        <taxon>Colubroidea</taxon>
        <taxon>Elapidae</taxon>
        <taxon>Elapinae</taxon>
        <taxon>Ophiophagus</taxon>
    </lineage>
</organism>
<comment type="caution">
    <text evidence="1">The sequence shown here is derived from an EMBL/GenBank/DDBJ whole genome shotgun (WGS) entry which is preliminary data.</text>
</comment>